<evidence type="ECO:0000256" key="1">
    <source>
        <dbReference type="SAM" id="MobiDB-lite"/>
    </source>
</evidence>
<feature type="domain" description="Insertion element IS402-like" evidence="2">
    <location>
        <begin position="15"/>
        <end position="72"/>
    </location>
</feature>
<comment type="caution">
    <text evidence="3">The sequence shown here is derived from an EMBL/GenBank/DDBJ whole genome shotgun (WGS) entry which is preliminary data.</text>
</comment>
<sequence length="140" mass="15384">MAEPGPKTRRHPSDLTDEDWVPIEPLMAKPARRGRKPSAGLREVLNAIRCLAPSAGGWRVLPVHFGPWRTVPCTTVDRDASQAGVIRGRDGRRQRTRRRSRGPRRADVAAAEVAAVLRRLCGGGLAPIRQGVRRHFGGFA</sequence>
<organism evidence="3 4">
    <name type="scientific">Caldovatus sediminis</name>
    <dbReference type="NCBI Taxonomy" id="2041189"/>
    <lineage>
        <taxon>Bacteria</taxon>
        <taxon>Pseudomonadati</taxon>
        <taxon>Pseudomonadota</taxon>
        <taxon>Alphaproteobacteria</taxon>
        <taxon>Acetobacterales</taxon>
        <taxon>Roseomonadaceae</taxon>
        <taxon>Caldovatus</taxon>
    </lineage>
</organism>
<dbReference type="PANTHER" id="PTHR30007">
    <property type="entry name" value="PHP DOMAIN PROTEIN"/>
    <property type="match status" value="1"/>
</dbReference>
<dbReference type="AlphaFoldDB" id="A0A8J2Z8J5"/>
<proteinExistence type="predicted"/>
<evidence type="ECO:0000259" key="2">
    <source>
        <dbReference type="Pfam" id="PF13340"/>
    </source>
</evidence>
<evidence type="ECO:0000313" key="4">
    <source>
        <dbReference type="Proteomes" id="UP000597507"/>
    </source>
</evidence>
<dbReference type="EMBL" id="BMKS01000002">
    <property type="protein sequence ID" value="GGG20416.1"/>
    <property type="molecule type" value="Genomic_DNA"/>
</dbReference>
<accession>A0A8J2Z8J5</accession>
<protein>
    <recommendedName>
        <fullName evidence="2">Insertion element IS402-like domain-containing protein</fullName>
    </recommendedName>
</protein>
<gene>
    <name evidence="3" type="ORF">GCM10010964_05790</name>
</gene>
<name>A0A8J2Z8J5_9PROT</name>
<evidence type="ECO:0000313" key="3">
    <source>
        <dbReference type="EMBL" id="GGG20416.1"/>
    </source>
</evidence>
<dbReference type="Pfam" id="PF13340">
    <property type="entry name" value="DUF4096"/>
    <property type="match status" value="1"/>
</dbReference>
<dbReference type="InterPro" id="IPR025161">
    <property type="entry name" value="IS402-like_dom"/>
</dbReference>
<feature type="region of interest" description="Disordered" evidence="1">
    <location>
        <begin position="82"/>
        <end position="105"/>
    </location>
</feature>
<dbReference type="PANTHER" id="PTHR30007:SF0">
    <property type="entry name" value="TRANSPOSASE"/>
    <property type="match status" value="1"/>
</dbReference>
<feature type="compositionally biased region" description="Basic residues" evidence="1">
    <location>
        <begin position="94"/>
        <end position="103"/>
    </location>
</feature>
<dbReference type="Proteomes" id="UP000597507">
    <property type="component" value="Unassembled WGS sequence"/>
</dbReference>
<reference evidence="3 4" key="1">
    <citation type="journal article" date="2014" name="Int. J. Syst. Evol. Microbiol.">
        <title>Complete genome sequence of Corynebacterium casei LMG S-19264T (=DSM 44701T), isolated from a smear-ripened cheese.</title>
        <authorList>
            <consortium name="US DOE Joint Genome Institute (JGI-PGF)"/>
            <person name="Walter F."/>
            <person name="Albersmeier A."/>
            <person name="Kalinowski J."/>
            <person name="Ruckert C."/>
        </authorList>
    </citation>
    <scope>NUCLEOTIDE SEQUENCE [LARGE SCALE GENOMIC DNA]</scope>
    <source>
        <strain evidence="3 4">CGMCC 1.16330</strain>
    </source>
</reference>
<keyword evidence="4" id="KW-1185">Reference proteome</keyword>
<dbReference type="RefSeq" id="WP_188898316.1">
    <property type="nucleotide sequence ID" value="NZ_BMKS01000002.1"/>
</dbReference>